<reference evidence="2 3" key="1">
    <citation type="submission" date="2014-04" db="EMBL/GenBank/DDBJ databases">
        <title>Evolutionary Origins and Diversification of the Mycorrhizal Mutualists.</title>
        <authorList>
            <consortium name="DOE Joint Genome Institute"/>
            <consortium name="Mycorrhizal Genomics Consortium"/>
            <person name="Kohler A."/>
            <person name="Kuo A."/>
            <person name="Nagy L.G."/>
            <person name="Floudas D."/>
            <person name="Copeland A."/>
            <person name="Barry K.W."/>
            <person name="Cichocki N."/>
            <person name="Veneault-Fourrey C."/>
            <person name="LaButti K."/>
            <person name="Lindquist E.A."/>
            <person name="Lipzen A."/>
            <person name="Lundell T."/>
            <person name="Morin E."/>
            <person name="Murat C."/>
            <person name="Riley R."/>
            <person name="Ohm R."/>
            <person name="Sun H."/>
            <person name="Tunlid A."/>
            <person name="Henrissat B."/>
            <person name="Grigoriev I.V."/>
            <person name="Hibbett D.S."/>
            <person name="Martin F."/>
        </authorList>
    </citation>
    <scope>NUCLEOTIDE SEQUENCE [LARGE SCALE GENOMIC DNA]</scope>
    <source>
        <strain evidence="2 3">Koide BX008</strain>
    </source>
</reference>
<dbReference type="AlphaFoldDB" id="A0A0C2XJF2"/>
<proteinExistence type="predicted"/>
<organism evidence="2 3">
    <name type="scientific">Amanita muscaria (strain Koide BX008)</name>
    <dbReference type="NCBI Taxonomy" id="946122"/>
    <lineage>
        <taxon>Eukaryota</taxon>
        <taxon>Fungi</taxon>
        <taxon>Dikarya</taxon>
        <taxon>Basidiomycota</taxon>
        <taxon>Agaricomycotina</taxon>
        <taxon>Agaricomycetes</taxon>
        <taxon>Agaricomycetidae</taxon>
        <taxon>Agaricales</taxon>
        <taxon>Pluteineae</taxon>
        <taxon>Amanitaceae</taxon>
        <taxon>Amanita</taxon>
    </lineage>
</organism>
<keyword evidence="1" id="KW-0472">Membrane</keyword>
<dbReference type="OrthoDB" id="2524788at2759"/>
<keyword evidence="1" id="KW-0812">Transmembrane</keyword>
<dbReference type="Proteomes" id="UP000054549">
    <property type="component" value="Unassembled WGS sequence"/>
</dbReference>
<feature type="transmembrane region" description="Helical" evidence="1">
    <location>
        <begin position="45"/>
        <end position="67"/>
    </location>
</feature>
<evidence type="ECO:0000313" key="2">
    <source>
        <dbReference type="EMBL" id="KIL69571.1"/>
    </source>
</evidence>
<feature type="transmembrane region" description="Helical" evidence="1">
    <location>
        <begin position="96"/>
        <end position="113"/>
    </location>
</feature>
<evidence type="ECO:0000256" key="1">
    <source>
        <dbReference type="SAM" id="Phobius"/>
    </source>
</evidence>
<evidence type="ECO:0000313" key="3">
    <source>
        <dbReference type="Proteomes" id="UP000054549"/>
    </source>
</evidence>
<keyword evidence="1" id="KW-1133">Transmembrane helix</keyword>
<dbReference type="HOGENOM" id="CLU_128912_0_0_1"/>
<gene>
    <name evidence="2" type="ORF">M378DRAFT_156777</name>
</gene>
<dbReference type="InParanoid" id="A0A0C2XJF2"/>
<feature type="transmembrane region" description="Helical" evidence="1">
    <location>
        <begin position="12"/>
        <end position="33"/>
    </location>
</feature>
<sequence>MTTDVEHLTRQALFTGYQYFSLFTPLAYAAFIVRKRGSSTLTINNVLRATWIGGIAGSACVGGLAYLRYANASDESVKAKRMVNAYDISRIRANDWATIGAVLGAVLLPAILWKRAHIVNLTLGGASIGSAMGLATHQCRLHLGISGTSRT</sequence>
<dbReference type="EMBL" id="KN818225">
    <property type="protein sequence ID" value="KIL69571.1"/>
    <property type="molecule type" value="Genomic_DNA"/>
</dbReference>
<keyword evidence="3" id="KW-1185">Reference proteome</keyword>
<protein>
    <submittedName>
        <fullName evidence="2">Uncharacterized protein</fullName>
    </submittedName>
</protein>
<name>A0A0C2XJF2_AMAMK</name>
<accession>A0A0C2XJF2</accession>